<dbReference type="PROSITE" id="PS51736">
    <property type="entry name" value="RECOMBINASES_3"/>
    <property type="match status" value="1"/>
</dbReference>
<gene>
    <name evidence="4" type="ORF">NSPWAT_0673</name>
</gene>
<dbReference type="Gene3D" id="3.40.50.1390">
    <property type="entry name" value="Resolvase, N-terminal catalytic domain"/>
    <property type="match status" value="1"/>
</dbReference>
<evidence type="ECO:0000256" key="1">
    <source>
        <dbReference type="ARBA" id="ARBA00023125"/>
    </source>
</evidence>
<dbReference type="CDD" id="cd03768">
    <property type="entry name" value="SR_ResInv"/>
    <property type="match status" value="1"/>
</dbReference>
<reference evidence="4 5" key="1">
    <citation type="submission" date="2022-09" db="EMBL/GenBank/DDBJ databases">
        <authorList>
            <person name="Kop L."/>
        </authorList>
    </citation>
    <scope>NUCLEOTIDE SEQUENCE [LARGE SCALE GENOMIC DNA]</scope>
    <source>
        <strain evidence="4 5">347</strain>
    </source>
</reference>
<organism evidence="4 5">
    <name type="scientific">Nitrospina watsonii</name>
    <dbReference type="NCBI Taxonomy" id="1323948"/>
    <lineage>
        <taxon>Bacteria</taxon>
        <taxon>Pseudomonadati</taxon>
        <taxon>Nitrospinota/Tectimicrobiota group</taxon>
        <taxon>Nitrospinota</taxon>
        <taxon>Nitrospinia</taxon>
        <taxon>Nitrospinales</taxon>
        <taxon>Nitrospinaceae</taxon>
        <taxon>Nitrospina</taxon>
    </lineage>
</organism>
<feature type="domain" description="Resolvase/invertase-type recombinase catalytic" evidence="3">
    <location>
        <begin position="1"/>
        <end position="75"/>
    </location>
</feature>
<evidence type="ECO:0000259" key="3">
    <source>
        <dbReference type="PROSITE" id="PS51736"/>
    </source>
</evidence>
<dbReference type="EMBL" id="OX336137">
    <property type="protein sequence ID" value="CAI2717532.1"/>
    <property type="molecule type" value="Genomic_DNA"/>
</dbReference>
<name>A0ABM9HBE8_9BACT</name>
<evidence type="ECO:0000313" key="4">
    <source>
        <dbReference type="EMBL" id="CAI2717532.1"/>
    </source>
</evidence>
<dbReference type="PANTHER" id="PTHR30461">
    <property type="entry name" value="DNA-INVERTASE FROM LAMBDOID PROPHAGE"/>
    <property type="match status" value="1"/>
</dbReference>
<keyword evidence="2" id="KW-0233">DNA recombination</keyword>
<dbReference type="InterPro" id="IPR006119">
    <property type="entry name" value="Resolv_N"/>
</dbReference>
<keyword evidence="1" id="KW-0238">DNA-binding</keyword>
<dbReference type="InterPro" id="IPR050639">
    <property type="entry name" value="SSR_resolvase"/>
</dbReference>
<dbReference type="InterPro" id="IPR036162">
    <property type="entry name" value="Resolvase-like_N_sf"/>
</dbReference>
<protein>
    <recommendedName>
        <fullName evidence="3">Resolvase/invertase-type recombinase catalytic domain-containing protein</fullName>
    </recommendedName>
</protein>
<dbReference type="PANTHER" id="PTHR30461:SF2">
    <property type="entry name" value="SERINE RECOMBINASE PINE-RELATED"/>
    <property type="match status" value="1"/>
</dbReference>
<proteinExistence type="predicted"/>
<dbReference type="Proteomes" id="UP001157733">
    <property type="component" value="Chromosome"/>
</dbReference>
<accession>A0ABM9HBE8</accession>
<dbReference type="SUPFAM" id="SSF53041">
    <property type="entry name" value="Resolvase-like"/>
    <property type="match status" value="1"/>
</dbReference>
<dbReference type="Pfam" id="PF00239">
    <property type="entry name" value="Resolvase"/>
    <property type="match status" value="1"/>
</dbReference>
<evidence type="ECO:0000256" key="2">
    <source>
        <dbReference type="ARBA" id="ARBA00023172"/>
    </source>
</evidence>
<keyword evidence="5" id="KW-1185">Reference proteome</keyword>
<evidence type="ECO:0000313" key="5">
    <source>
        <dbReference type="Proteomes" id="UP001157733"/>
    </source>
</evidence>
<sequence length="128" mass="14462">MWDLDRAFRSTVDALLESEKLRQRGIEFQIVTLNVDTSTPSGELIYTVMAAFAQFERQNLIKRTREGMAAARRRGKHIGRPYKLDSRDVAHAHAKIHAGKSTIMGMARELGCSRSTLSHAFQRFGLSL</sequence>